<protein>
    <submittedName>
        <fullName evidence="1">Uncharacterized protein</fullName>
    </submittedName>
</protein>
<reference evidence="1 2" key="1">
    <citation type="submission" date="2021-06" db="EMBL/GenBank/DDBJ databases">
        <title>Bacillus sp. RD4P76, an endophyte from a halophyte.</title>
        <authorList>
            <person name="Sun J.-Q."/>
        </authorList>
    </citation>
    <scope>NUCLEOTIDE SEQUENCE [LARGE SCALE GENOMIC DNA]</scope>
    <source>
        <strain evidence="1 2">CGMCC 1.15917</strain>
    </source>
</reference>
<accession>A0ABS6JCM8</accession>
<evidence type="ECO:0000313" key="2">
    <source>
        <dbReference type="Proteomes" id="UP000784880"/>
    </source>
</evidence>
<sequence>MNNKELENYIIKQYQNDEQIMILIFAQWCINHHLDPEEMYRRAYPNHEKNPSLQQSIKQTVSKEEATIISDDSLLHVLSLFGNDDLAFIVSEEISKQKTTK</sequence>
<name>A0ABS6JCM8_9BACI</name>
<comment type="caution">
    <text evidence="1">The sequence shown here is derived from an EMBL/GenBank/DDBJ whole genome shotgun (WGS) entry which is preliminary data.</text>
</comment>
<proteinExistence type="predicted"/>
<organism evidence="1 2">
    <name type="scientific">Evansella tamaricis</name>
    <dbReference type="NCBI Taxonomy" id="2069301"/>
    <lineage>
        <taxon>Bacteria</taxon>
        <taxon>Bacillati</taxon>
        <taxon>Bacillota</taxon>
        <taxon>Bacilli</taxon>
        <taxon>Bacillales</taxon>
        <taxon>Bacillaceae</taxon>
        <taxon>Evansella</taxon>
    </lineage>
</organism>
<dbReference type="RefSeq" id="WP_217064076.1">
    <property type="nucleotide sequence ID" value="NZ_JAHQCS010000004.1"/>
</dbReference>
<evidence type="ECO:0000313" key="1">
    <source>
        <dbReference type="EMBL" id="MBU9710180.1"/>
    </source>
</evidence>
<dbReference type="EMBL" id="JAHQCS010000004">
    <property type="protein sequence ID" value="MBU9710180.1"/>
    <property type="molecule type" value="Genomic_DNA"/>
</dbReference>
<keyword evidence="2" id="KW-1185">Reference proteome</keyword>
<dbReference type="Proteomes" id="UP000784880">
    <property type="component" value="Unassembled WGS sequence"/>
</dbReference>
<gene>
    <name evidence="1" type="ORF">KS419_00175</name>
</gene>